<protein>
    <submittedName>
        <fullName evidence="1">G10255 protein</fullName>
    </submittedName>
</protein>
<dbReference type="Gene3D" id="3.40.50.300">
    <property type="entry name" value="P-loop containing nucleotide triphosphate hydrolases"/>
    <property type="match status" value="1"/>
</dbReference>
<evidence type="ECO:0000313" key="2">
    <source>
        <dbReference type="Proteomes" id="UP001497392"/>
    </source>
</evidence>
<proteinExistence type="predicted"/>
<dbReference type="PANTHER" id="PTHR47569:SF2">
    <property type="entry name" value="NO-ASSOCIATED PROTEIN 1, CHLOROPLASTIC_MITOCHONDRIAL"/>
    <property type="match status" value="1"/>
</dbReference>
<comment type="caution">
    <text evidence="1">The sequence shown here is derived from an EMBL/GenBank/DDBJ whole genome shotgun (WGS) entry which is preliminary data.</text>
</comment>
<name>A0ABP1G4W3_9CHLO</name>
<dbReference type="CDD" id="cd01855">
    <property type="entry name" value="YqeH"/>
    <property type="match status" value="1"/>
</dbReference>
<gene>
    <name evidence="1" type="primary">g10255</name>
    <name evidence="1" type="ORF">VP750_LOCUS9222</name>
</gene>
<organism evidence="1 2">
    <name type="scientific">Coccomyxa viridis</name>
    <dbReference type="NCBI Taxonomy" id="1274662"/>
    <lineage>
        <taxon>Eukaryota</taxon>
        <taxon>Viridiplantae</taxon>
        <taxon>Chlorophyta</taxon>
        <taxon>core chlorophytes</taxon>
        <taxon>Trebouxiophyceae</taxon>
        <taxon>Trebouxiophyceae incertae sedis</taxon>
        <taxon>Coccomyxaceae</taxon>
        <taxon>Coccomyxa</taxon>
    </lineage>
</organism>
<keyword evidence="2" id="KW-1185">Reference proteome</keyword>
<evidence type="ECO:0000313" key="1">
    <source>
        <dbReference type="EMBL" id="CAL5227316.1"/>
    </source>
</evidence>
<sequence>MPAAPSLADTVMRPCTIHSHPRLVNYKPLLKQAGASRHRRQAWRSGNIQAAFDSPEVRVSPSAKRCYGCGAVLQTLEEGSPGYVPPETYSLKQRHRQLGTVICRRCQELSNGSMVQGVADLWGRDADDEERRLVSPEQLRTQLAQIREKRAVAVLLVDLMDASGSFLPRVRDLVGKNPVVLVGTKADLLPGGADEADVVAWLDGTAQHKKLSPIATFLVSSRTGKGIAEVVKAIRIERKGRDVYVMGAANAGKSAFVRAFVKEMSNFSSAQFDAAAVSTGRHLPVESAMPGTTLQIIPLQAFESGGVLYDTPGVHLQHSLQHLLPPGQFKELLPRGRLKPYHASTPKELALEQQITSNSQIRATGAAGTYVWGGLCRIDVLDAPLTTSLAFYGSKSLRVQAMPLCDGSLDLSKAVEASNGIAAGETHNRAAGHERHSVQEDPYAEFIRGRGGLCIAKEATLNIRAPGKVADVAVSGLPGWVSVQTEQSQGRLVLRIWAPHGIGAYVRPPLPVAHAKSLAAGGLR</sequence>
<accession>A0ABP1G4W3</accession>
<dbReference type="EMBL" id="CAXHTA020000017">
    <property type="protein sequence ID" value="CAL5227316.1"/>
    <property type="molecule type" value="Genomic_DNA"/>
</dbReference>
<dbReference type="InterPro" id="IPR027417">
    <property type="entry name" value="P-loop_NTPase"/>
</dbReference>
<dbReference type="Proteomes" id="UP001497392">
    <property type="component" value="Unassembled WGS sequence"/>
</dbReference>
<dbReference type="SUPFAM" id="SSF52540">
    <property type="entry name" value="P-loop containing nucleoside triphosphate hydrolases"/>
    <property type="match status" value="1"/>
</dbReference>
<reference evidence="1 2" key="1">
    <citation type="submission" date="2024-06" db="EMBL/GenBank/DDBJ databases">
        <authorList>
            <person name="Kraege A."/>
            <person name="Thomma B."/>
        </authorList>
    </citation>
    <scope>NUCLEOTIDE SEQUENCE [LARGE SCALE GENOMIC DNA]</scope>
</reference>
<dbReference type="PANTHER" id="PTHR47569">
    <property type="entry name" value="NO-ASSOCIATED PROTEIN 1, CHLOROPLASTIC/MITOCHONDRIAL"/>
    <property type="match status" value="1"/>
</dbReference>
<dbReference type="InterPro" id="IPR044229">
    <property type="entry name" value="NOA1"/>
</dbReference>